<evidence type="ECO:0000256" key="1">
    <source>
        <dbReference type="ARBA" id="ARBA00004123"/>
    </source>
</evidence>
<feature type="region of interest" description="Disordered" evidence="4">
    <location>
        <begin position="111"/>
        <end position="149"/>
    </location>
</feature>
<proteinExistence type="predicted"/>
<feature type="region of interest" description="Disordered" evidence="4">
    <location>
        <begin position="165"/>
        <end position="224"/>
    </location>
</feature>
<evidence type="ECO:0000256" key="4">
    <source>
        <dbReference type="SAM" id="MobiDB-lite"/>
    </source>
</evidence>
<dbReference type="PROSITE" id="PS00463">
    <property type="entry name" value="ZN2_CY6_FUNGAL_1"/>
    <property type="match status" value="1"/>
</dbReference>
<evidence type="ECO:0000313" key="7">
    <source>
        <dbReference type="Proteomes" id="UP000799438"/>
    </source>
</evidence>
<organism evidence="6 7">
    <name type="scientific">Aplosporella prunicola CBS 121167</name>
    <dbReference type="NCBI Taxonomy" id="1176127"/>
    <lineage>
        <taxon>Eukaryota</taxon>
        <taxon>Fungi</taxon>
        <taxon>Dikarya</taxon>
        <taxon>Ascomycota</taxon>
        <taxon>Pezizomycotina</taxon>
        <taxon>Dothideomycetes</taxon>
        <taxon>Dothideomycetes incertae sedis</taxon>
        <taxon>Botryosphaeriales</taxon>
        <taxon>Aplosporellaceae</taxon>
        <taxon>Aplosporella</taxon>
    </lineage>
</organism>
<dbReference type="PROSITE" id="PS50048">
    <property type="entry name" value="ZN2_CY6_FUNGAL_2"/>
    <property type="match status" value="1"/>
</dbReference>
<dbReference type="AlphaFoldDB" id="A0A6A6B6C1"/>
<evidence type="ECO:0000259" key="5">
    <source>
        <dbReference type="PROSITE" id="PS50048"/>
    </source>
</evidence>
<dbReference type="Proteomes" id="UP000799438">
    <property type="component" value="Unassembled WGS sequence"/>
</dbReference>
<dbReference type="GO" id="GO:0005634">
    <property type="term" value="C:nucleus"/>
    <property type="evidence" value="ECO:0007669"/>
    <property type="project" value="UniProtKB-SubCell"/>
</dbReference>
<feature type="compositionally biased region" description="Pro residues" evidence="4">
    <location>
        <begin position="212"/>
        <end position="221"/>
    </location>
</feature>
<protein>
    <recommendedName>
        <fullName evidence="5">Zn(2)-C6 fungal-type domain-containing protein</fullName>
    </recommendedName>
</protein>
<dbReference type="Gene3D" id="4.10.240.10">
    <property type="entry name" value="Zn(2)-C6 fungal-type DNA-binding domain"/>
    <property type="match status" value="1"/>
</dbReference>
<feature type="domain" description="Zn(2)-C6 fungal-type" evidence="5">
    <location>
        <begin position="63"/>
        <end position="95"/>
    </location>
</feature>
<sequence length="573" mass="62510">MTRFSLPSQLRTPQHQQQQQAPNSRSPSNPNSTTPNLNNNHDPRVNDGPRVNPARRRNGKPPSCEPCRRGKLRCDHVLPTCARCVRRGTAAKCVYHPAPLTRVRGVRGVEAAGTRRGAAAPATPSPSPPQLLSQSQPQPQPQPQPLAATGFLGSTSYAAVLAEHEEDGHQEGEEGREDEEDEEDGQAISTPASNNSNNDSFFHSGEAAATRPPAPPAPPAPNDRIAQGAEVLALLQDLPVFERFIDRWYSVSGGGIITSAPLLKQWTEALWAAHGDVLLQQQQTGSEAGAASARLGELSARVWWNSRGRLTGRSARSVREWAASTSGWKLRWEVVGVTMAVVGLSCSVLPDWDPLLGGVAYRYGGRRGLIKKLSWAADSCLAFCESLCLLNDVGVWLMFEAHALFVYLHGEASYTSYQRSGHVFNALIALGWHQPNQHNNQGEKQKQTYQQPAFFLAEQRTRLFAAAYAHDKWQAAYLGRPPRLSHRYCAVGLPLDVSDHALLADEPGVLARELEALDEGGWGRERGSGAEGGGGGRRAWARAWVAYCRVREDILEFSIGTFDSEGDVVGRAR</sequence>
<dbReference type="GO" id="GO:0003677">
    <property type="term" value="F:DNA binding"/>
    <property type="evidence" value="ECO:0007669"/>
    <property type="project" value="InterPro"/>
</dbReference>
<comment type="subcellular location">
    <subcellularLocation>
        <location evidence="1">Nucleus</location>
    </subcellularLocation>
</comment>
<dbReference type="RefSeq" id="XP_033394676.1">
    <property type="nucleotide sequence ID" value="XM_033547145.1"/>
</dbReference>
<evidence type="ECO:0000256" key="2">
    <source>
        <dbReference type="ARBA" id="ARBA00022723"/>
    </source>
</evidence>
<feature type="compositionally biased region" description="Low complexity" evidence="4">
    <location>
        <begin position="193"/>
        <end position="211"/>
    </location>
</feature>
<dbReference type="PANTHER" id="PTHR31001:SF40">
    <property type="entry name" value="ZN(II)2CYS6 TRANSCRIPTION FACTOR (EUROFUNG)"/>
    <property type="match status" value="1"/>
</dbReference>
<dbReference type="GeneID" id="54304652"/>
<dbReference type="InterPro" id="IPR001138">
    <property type="entry name" value="Zn2Cys6_DnaBD"/>
</dbReference>
<gene>
    <name evidence="6" type="ORF">K452DRAFT_78786</name>
</gene>
<dbReference type="GO" id="GO:0006351">
    <property type="term" value="P:DNA-templated transcription"/>
    <property type="evidence" value="ECO:0007669"/>
    <property type="project" value="InterPro"/>
</dbReference>
<feature type="compositionally biased region" description="Low complexity" evidence="4">
    <location>
        <begin position="7"/>
        <end position="40"/>
    </location>
</feature>
<dbReference type="SMART" id="SM00906">
    <property type="entry name" value="Fungal_trans"/>
    <property type="match status" value="1"/>
</dbReference>
<keyword evidence="2" id="KW-0479">Metal-binding</keyword>
<dbReference type="OrthoDB" id="4898680at2759"/>
<evidence type="ECO:0000313" key="6">
    <source>
        <dbReference type="EMBL" id="KAF2138963.1"/>
    </source>
</evidence>
<reference evidence="6" key="1">
    <citation type="journal article" date="2020" name="Stud. Mycol.">
        <title>101 Dothideomycetes genomes: a test case for predicting lifestyles and emergence of pathogens.</title>
        <authorList>
            <person name="Haridas S."/>
            <person name="Albert R."/>
            <person name="Binder M."/>
            <person name="Bloem J."/>
            <person name="Labutti K."/>
            <person name="Salamov A."/>
            <person name="Andreopoulos B."/>
            <person name="Baker S."/>
            <person name="Barry K."/>
            <person name="Bills G."/>
            <person name="Bluhm B."/>
            <person name="Cannon C."/>
            <person name="Castanera R."/>
            <person name="Culley D."/>
            <person name="Daum C."/>
            <person name="Ezra D."/>
            <person name="Gonzalez J."/>
            <person name="Henrissat B."/>
            <person name="Kuo A."/>
            <person name="Liang C."/>
            <person name="Lipzen A."/>
            <person name="Lutzoni F."/>
            <person name="Magnuson J."/>
            <person name="Mondo S."/>
            <person name="Nolan M."/>
            <person name="Ohm R."/>
            <person name="Pangilinan J."/>
            <person name="Park H.-J."/>
            <person name="Ramirez L."/>
            <person name="Alfaro M."/>
            <person name="Sun H."/>
            <person name="Tritt A."/>
            <person name="Yoshinaga Y."/>
            <person name="Zwiers L.-H."/>
            <person name="Turgeon B."/>
            <person name="Goodwin S."/>
            <person name="Spatafora J."/>
            <person name="Crous P."/>
            <person name="Grigoriev I."/>
        </authorList>
    </citation>
    <scope>NUCLEOTIDE SEQUENCE</scope>
    <source>
        <strain evidence="6">CBS 121167</strain>
    </source>
</reference>
<feature type="region of interest" description="Disordered" evidence="4">
    <location>
        <begin position="1"/>
        <end position="69"/>
    </location>
</feature>
<evidence type="ECO:0000256" key="3">
    <source>
        <dbReference type="ARBA" id="ARBA00023242"/>
    </source>
</evidence>
<dbReference type="GO" id="GO:0008270">
    <property type="term" value="F:zinc ion binding"/>
    <property type="evidence" value="ECO:0007669"/>
    <property type="project" value="InterPro"/>
</dbReference>
<dbReference type="CDD" id="cd12148">
    <property type="entry name" value="fungal_TF_MHR"/>
    <property type="match status" value="1"/>
</dbReference>
<dbReference type="GO" id="GO:0000981">
    <property type="term" value="F:DNA-binding transcription factor activity, RNA polymerase II-specific"/>
    <property type="evidence" value="ECO:0007669"/>
    <property type="project" value="InterPro"/>
</dbReference>
<dbReference type="EMBL" id="ML995494">
    <property type="protein sequence ID" value="KAF2138963.1"/>
    <property type="molecule type" value="Genomic_DNA"/>
</dbReference>
<accession>A0A6A6B6C1</accession>
<name>A0A6A6B6C1_9PEZI</name>
<dbReference type="InterPro" id="IPR036864">
    <property type="entry name" value="Zn2-C6_fun-type_DNA-bd_sf"/>
</dbReference>
<dbReference type="SMART" id="SM00066">
    <property type="entry name" value="GAL4"/>
    <property type="match status" value="1"/>
</dbReference>
<keyword evidence="3" id="KW-0539">Nucleus</keyword>
<dbReference type="InterPro" id="IPR050613">
    <property type="entry name" value="Sec_Metabolite_Reg"/>
</dbReference>
<dbReference type="PANTHER" id="PTHR31001">
    <property type="entry name" value="UNCHARACTERIZED TRANSCRIPTIONAL REGULATORY PROTEIN"/>
    <property type="match status" value="1"/>
</dbReference>
<feature type="compositionally biased region" description="Acidic residues" evidence="4">
    <location>
        <begin position="174"/>
        <end position="185"/>
    </location>
</feature>
<dbReference type="CDD" id="cd00067">
    <property type="entry name" value="GAL4"/>
    <property type="match status" value="1"/>
</dbReference>
<keyword evidence="7" id="KW-1185">Reference proteome</keyword>
<dbReference type="SUPFAM" id="SSF57701">
    <property type="entry name" value="Zn2/Cys6 DNA-binding domain"/>
    <property type="match status" value="1"/>
</dbReference>
<dbReference type="Pfam" id="PF00172">
    <property type="entry name" value="Zn_clus"/>
    <property type="match status" value="1"/>
</dbReference>
<dbReference type="InterPro" id="IPR007219">
    <property type="entry name" value="XnlR_reg_dom"/>
</dbReference>